<protein>
    <submittedName>
        <fullName evidence="9">Drug/metabolite transporter</fullName>
    </submittedName>
</protein>
<feature type="transmembrane region" description="Helical" evidence="7">
    <location>
        <begin position="172"/>
        <end position="195"/>
    </location>
</feature>
<evidence type="ECO:0000256" key="1">
    <source>
        <dbReference type="ARBA" id="ARBA00004651"/>
    </source>
</evidence>
<comment type="caution">
    <text evidence="9">The sequence shown here is derived from an EMBL/GenBank/DDBJ whole genome shotgun (WGS) entry which is preliminary data.</text>
</comment>
<gene>
    <name evidence="9" type="ORF">CKAN_00339600</name>
</gene>
<keyword evidence="10" id="KW-1185">Reference proteome</keyword>
<organism evidence="9 10">
    <name type="scientific">Cinnamomum micranthum f. kanehirae</name>
    <dbReference type="NCBI Taxonomy" id="337451"/>
    <lineage>
        <taxon>Eukaryota</taxon>
        <taxon>Viridiplantae</taxon>
        <taxon>Streptophyta</taxon>
        <taxon>Embryophyta</taxon>
        <taxon>Tracheophyta</taxon>
        <taxon>Spermatophyta</taxon>
        <taxon>Magnoliopsida</taxon>
        <taxon>Magnoliidae</taxon>
        <taxon>Laurales</taxon>
        <taxon>Lauraceae</taxon>
        <taxon>Cinnamomum</taxon>
    </lineage>
</organism>
<reference evidence="9 10" key="1">
    <citation type="journal article" date="2019" name="Nat. Plants">
        <title>Stout camphor tree genome fills gaps in understanding of flowering plant genome evolution.</title>
        <authorList>
            <person name="Chaw S.M."/>
            <person name="Liu Y.C."/>
            <person name="Wu Y.W."/>
            <person name="Wang H.Y."/>
            <person name="Lin C.I."/>
            <person name="Wu C.S."/>
            <person name="Ke H.M."/>
            <person name="Chang L.Y."/>
            <person name="Hsu C.Y."/>
            <person name="Yang H.T."/>
            <person name="Sudianto E."/>
            <person name="Hsu M.H."/>
            <person name="Wu K.P."/>
            <person name="Wang L.N."/>
            <person name="Leebens-Mack J.H."/>
            <person name="Tsai I.J."/>
        </authorList>
    </citation>
    <scope>NUCLEOTIDE SEQUENCE [LARGE SCALE GENOMIC DNA]</scope>
    <source>
        <strain evidence="10">cv. Chaw 1501</strain>
        <tissue evidence="9">Young leaves</tissue>
    </source>
</reference>
<dbReference type="STRING" id="337451.A0A3S4NBN3"/>
<comment type="similarity">
    <text evidence="2">Belongs to the drug/metabolite transporter (DMT) superfamily. Plant drug/metabolite exporter (P-DME) (TC 2.A.7.4) family.</text>
</comment>
<evidence type="ECO:0000256" key="5">
    <source>
        <dbReference type="ARBA" id="ARBA00022989"/>
    </source>
</evidence>
<dbReference type="InterPro" id="IPR051258">
    <property type="entry name" value="Diverse_Substrate_Transporter"/>
</dbReference>
<keyword evidence="3" id="KW-1003">Cell membrane</keyword>
<dbReference type="InterPro" id="IPR000620">
    <property type="entry name" value="EamA_dom"/>
</dbReference>
<feature type="transmembrane region" description="Helical" evidence="7">
    <location>
        <begin position="257"/>
        <end position="273"/>
    </location>
</feature>
<keyword evidence="5 7" id="KW-1133">Transmembrane helix</keyword>
<feature type="transmembrane region" description="Helical" evidence="7">
    <location>
        <begin position="394"/>
        <end position="412"/>
    </location>
</feature>
<feature type="transmembrane region" description="Helical" evidence="7">
    <location>
        <begin position="418"/>
        <end position="437"/>
    </location>
</feature>
<dbReference type="PANTHER" id="PTHR42920:SF26">
    <property type="entry name" value="OS03G0707200 PROTEIN"/>
    <property type="match status" value="1"/>
</dbReference>
<dbReference type="SUPFAM" id="SSF103481">
    <property type="entry name" value="Multidrug resistance efflux transporter EmrE"/>
    <property type="match status" value="2"/>
</dbReference>
<comment type="subcellular location">
    <subcellularLocation>
        <location evidence="1">Cell membrane</location>
        <topology evidence="1">Multi-pass membrane protein</topology>
    </subcellularLocation>
</comment>
<dbReference type="InterPro" id="IPR037185">
    <property type="entry name" value="EmrE-like"/>
</dbReference>
<evidence type="ECO:0000256" key="3">
    <source>
        <dbReference type="ARBA" id="ARBA00022475"/>
    </source>
</evidence>
<evidence type="ECO:0000256" key="6">
    <source>
        <dbReference type="ARBA" id="ARBA00023136"/>
    </source>
</evidence>
<evidence type="ECO:0000313" key="10">
    <source>
        <dbReference type="Proteomes" id="UP000283530"/>
    </source>
</evidence>
<dbReference type="Pfam" id="PF00892">
    <property type="entry name" value="EamA"/>
    <property type="match status" value="2"/>
</dbReference>
<evidence type="ECO:0000256" key="7">
    <source>
        <dbReference type="SAM" id="Phobius"/>
    </source>
</evidence>
<feature type="transmembrane region" description="Helical" evidence="7">
    <location>
        <begin position="361"/>
        <end position="382"/>
    </location>
</feature>
<dbReference type="GO" id="GO:0005886">
    <property type="term" value="C:plasma membrane"/>
    <property type="evidence" value="ECO:0007669"/>
    <property type="project" value="UniProtKB-SubCell"/>
</dbReference>
<dbReference type="OrthoDB" id="2017960at2759"/>
<accession>A0A3S4NBN3</accession>
<evidence type="ECO:0000256" key="2">
    <source>
        <dbReference type="ARBA" id="ARBA00007635"/>
    </source>
</evidence>
<feature type="transmembrane region" description="Helical" evidence="7">
    <location>
        <begin position="285"/>
        <end position="301"/>
    </location>
</feature>
<proteinExistence type="inferred from homology"/>
<sequence length="497" mass="54726">MASSPSTWAWSWSWNTTIESSSRLSLFCNPSSSHTLQHRNKRTQLTIFSLDSSSSSSSSSDNCRNGISSIPVTKSTSCSPTGNRLDKCSTQMGRLGDRSLVPVRNEDAESDAVLSMLQWKRWRRVGLKMFGKRPLWKRIFFASKKVRSIILLNVITVIYASDIPIIKEVEDIMDPALFTCVRFAVSAIPFLPFILRVREDGQTRAAGIELGFWVSLGYLAQALGLLTSDAGRASFISAFTVITVPLIDGMLGAKVPVLTWCGAILTLVGVALLESSGSPPSVGDILNILSAVFFGIHMLRTEHISRVTKKEKYLALLGYQVCIVALFSTIWYFCMGGFDDVHGLISAPWRWSVMWDWVASFPWIPALYTGVFSTGLCLWLEMVAMCDVSATETAIIYGLEPVWGAAFAWFLLGERWGPTGWVGAALVLGGSLTVQIWGSSPEKSETDEGSCREIQVSDEQKEFSVSTVVASSKKNVPQLLKKNRSVTGSVPIKTRKR</sequence>
<dbReference type="PANTHER" id="PTHR42920">
    <property type="entry name" value="OS03G0707200 PROTEIN-RELATED"/>
    <property type="match status" value="1"/>
</dbReference>
<dbReference type="AlphaFoldDB" id="A0A3S4NBN3"/>
<feature type="domain" description="EamA" evidence="8">
    <location>
        <begin position="149"/>
        <end position="273"/>
    </location>
</feature>
<feature type="transmembrane region" description="Helical" evidence="7">
    <location>
        <begin position="146"/>
        <end position="166"/>
    </location>
</feature>
<feature type="domain" description="EamA" evidence="8">
    <location>
        <begin position="283"/>
        <end position="432"/>
    </location>
</feature>
<evidence type="ECO:0000259" key="8">
    <source>
        <dbReference type="Pfam" id="PF00892"/>
    </source>
</evidence>
<evidence type="ECO:0000313" key="9">
    <source>
        <dbReference type="EMBL" id="RWR75033.1"/>
    </source>
</evidence>
<dbReference type="Proteomes" id="UP000283530">
    <property type="component" value="Unassembled WGS sequence"/>
</dbReference>
<keyword evidence="4 7" id="KW-0812">Transmembrane</keyword>
<feature type="transmembrane region" description="Helical" evidence="7">
    <location>
        <begin position="313"/>
        <end position="333"/>
    </location>
</feature>
<evidence type="ECO:0000256" key="4">
    <source>
        <dbReference type="ARBA" id="ARBA00022692"/>
    </source>
</evidence>
<keyword evidence="6 7" id="KW-0472">Membrane</keyword>
<dbReference type="EMBL" id="QPKB01000001">
    <property type="protein sequence ID" value="RWR75033.1"/>
    <property type="molecule type" value="Genomic_DNA"/>
</dbReference>
<name>A0A3S4NBN3_9MAGN</name>